<proteinExistence type="predicted"/>
<protein>
    <submittedName>
        <fullName evidence="1">Disease resistance protein</fullName>
    </submittedName>
</protein>
<name>A0ACC0ISA5_9ERIC</name>
<keyword evidence="2" id="KW-1185">Reference proteome</keyword>
<dbReference type="EMBL" id="CM045760">
    <property type="protein sequence ID" value="KAI8027973.1"/>
    <property type="molecule type" value="Genomic_DNA"/>
</dbReference>
<gene>
    <name evidence="1" type="ORF">LOK49_LG02G00239</name>
</gene>
<dbReference type="Proteomes" id="UP001060215">
    <property type="component" value="Chromosome 3"/>
</dbReference>
<comment type="caution">
    <text evidence="1">The sequence shown here is derived from an EMBL/GenBank/DDBJ whole genome shotgun (WGS) entry which is preliminary data.</text>
</comment>
<organism evidence="1 2">
    <name type="scientific">Camellia lanceoleosa</name>
    <dbReference type="NCBI Taxonomy" id="1840588"/>
    <lineage>
        <taxon>Eukaryota</taxon>
        <taxon>Viridiplantae</taxon>
        <taxon>Streptophyta</taxon>
        <taxon>Embryophyta</taxon>
        <taxon>Tracheophyta</taxon>
        <taxon>Spermatophyta</taxon>
        <taxon>Magnoliopsida</taxon>
        <taxon>eudicotyledons</taxon>
        <taxon>Gunneridae</taxon>
        <taxon>Pentapetalae</taxon>
        <taxon>asterids</taxon>
        <taxon>Ericales</taxon>
        <taxon>Theaceae</taxon>
        <taxon>Camellia</taxon>
    </lineage>
</organism>
<accession>A0ACC0ISA5</accession>
<reference evidence="1 2" key="1">
    <citation type="journal article" date="2022" name="Plant J.">
        <title>Chromosome-level genome of Camellia lanceoleosa provides a valuable resource for understanding genome evolution and self-incompatibility.</title>
        <authorList>
            <person name="Gong W."/>
            <person name="Xiao S."/>
            <person name="Wang L."/>
            <person name="Liao Z."/>
            <person name="Chang Y."/>
            <person name="Mo W."/>
            <person name="Hu G."/>
            <person name="Li W."/>
            <person name="Zhao G."/>
            <person name="Zhu H."/>
            <person name="Hu X."/>
            <person name="Ji K."/>
            <person name="Xiang X."/>
            <person name="Song Q."/>
            <person name="Yuan D."/>
            <person name="Jin S."/>
            <person name="Zhang L."/>
        </authorList>
    </citation>
    <scope>NUCLEOTIDE SEQUENCE [LARGE SCALE GENOMIC DNA]</scope>
    <source>
        <strain evidence="1">SQ_2022a</strain>
    </source>
</reference>
<evidence type="ECO:0000313" key="2">
    <source>
        <dbReference type="Proteomes" id="UP001060215"/>
    </source>
</evidence>
<evidence type="ECO:0000313" key="1">
    <source>
        <dbReference type="EMBL" id="KAI8027973.1"/>
    </source>
</evidence>
<sequence length="465" mass="52888">MAADYLQFLKNKFISDYEEAVAEYNDFPFRSRFHEILEELQEMRISSSTPIRMKNLLYDLKFVLAECVMLAGKEKERITQTKKSLVGYQYVKKKWILFFTKRKLLSIKEKLLEYLPAVSGDVAAETERDVSLSLVRVRQQGDFPDFNETLIHGFEHHFEKIKDWLLKTPDTDSITTIGIVGMGGSGKTTLAQMVFNSPQVQGSFSPILWVELPQSLIKPHLIVFAILKSLASDFSWCGSAFDLNELLHNLHCYLLNKKYLIVLDNVWHANDWYFDLDSNSKLQMEGNENYTHLSHGLPRGSGGAIIVTSRLKEVASKVVGKRNLYPLEPTLDKESCWSIVIDSIKKEISDHWILEKIKDDMADRCGGLPLAAKTLAEIIQDQFMTDPSAIKKFHLEFKKSVASTSEVLKEIRSYPEVYYAKVAGDHNNKVEAGGKCNSQDVVEALSKFSLGMITEIDGIEPLQKQ</sequence>